<feature type="compositionally biased region" description="Polar residues" evidence="1">
    <location>
        <begin position="751"/>
        <end position="760"/>
    </location>
</feature>
<accession>A0A2R7YZ83</accession>
<protein>
    <recommendedName>
        <fullName evidence="6">Glycoprotein</fullName>
    </recommendedName>
</protein>
<evidence type="ECO:0008006" key="6">
    <source>
        <dbReference type="Google" id="ProtNLM"/>
    </source>
</evidence>
<organism evidence="4 5">
    <name type="scientific">Nocardioides currus</name>
    <dbReference type="NCBI Taxonomy" id="2133958"/>
    <lineage>
        <taxon>Bacteria</taxon>
        <taxon>Bacillati</taxon>
        <taxon>Actinomycetota</taxon>
        <taxon>Actinomycetes</taxon>
        <taxon>Propionibacteriales</taxon>
        <taxon>Nocardioidaceae</taxon>
        <taxon>Nocardioides</taxon>
    </lineage>
</organism>
<feature type="region of interest" description="Disordered" evidence="1">
    <location>
        <begin position="735"/>
        <end position="760"/>
    </location>
</feature>
<sequence>MTARSPLLVALALVVALLGLAGGTAHAAGQGKPRAHAPARADVDPLRVHIDSISPSTLSDDDRPITITGTVTNQSDEPWTEINLYAFRSLAPLVDASTLAASATIEDDAFVGERVITPGTEDTVAELEPDQTQDFSLTVPRSELTISEPGVYWLGVHASGISSLPRDDFMDGRARTFIPLVPASKPAKGVGPATVDSVESAIVVPIRQTVWLTPDGRVDKVGRWARSLGVGGRLHSLLSAGDSGSEVPLTWLVDPAVPAAVARLAAGNPARSLAPDPAATETPTESPTEQPDTPEGGAPADPDPYATASDPVPQVVPGTTLTESQQQVAAVAQAWLDRFKQLTADQTVLSLPFGDLDVSAAAAHGSTYYQQAVRRSSQVMDYLGVRSTPAIAPRDGILSPAAIEAATPDSTILVADTSFAEPPDAPQSLVRLLDHKVIVTSSGAAAGGPGPTAAADPLALRQRLLSEAALRLQSGSTAPVVMMLPADWQSADSSRLFDGLDVPWLRPVEVADLALRSAVSVSGNDLAYLDEDEQAELGIASFSAADRLTARGTLLSRLLSQQNLVRQQVADESLMGLSVGHRANREDAVESTAAASDFITDQLDSVTIDAPDAVTLSSESGPLGADIVNGLDQPVTVRIAARSDGGLRLEDLEEIQLNAGARTRILPTVRATEPGIHQLELLVTDLEGAPLGGSTAVQIRAAQVSGIIWLLIAGGALLLFGTIAVRLVRRIRGRGGDEEATTDPGEPADEPTTTHVGTDA</sequence>
<keyword evidence="2" id="KW-0812">Transmembrane</keyword>
<evidence type="ECO:0000313" key="4">
    <source>
        <dbReference type="EMBL" id="PUA81199.1"/>
    </source>
</evidence>
<dbReference type="InterPro" id="IPR046112">
    <property type="entry name" value="DUF6049"/>
</dbReference>
<evidence type="ECO:0000256" key="1">
    <source>
        <dbReference type="SAM" id="MobiDB-lite"/>
    </source>
</evidence>
<dbReference type="Pfam" id="PF19516">
    <property type="entry name" value="DUF6049"/>
    <property type="match status" value="1"/>
</dbReference>
<feature type="transmembrane region" description="Helical" evidence="2">
    <location>
        <begin position="707"/>
        <end position="728"/>
    </location>
</feature>
<dbReference type="AlphaFoldDB" id="A0A2R7YZ83"/>
<feature type="region of interest" description="Disordered" evidence="1">
    <location>
        <begin position="268"/>
        <end position="317"/>
    </location>
</feature>
<feature type="signal peptide" evidence="3">
    <location>
        <begin position="1"/>
        <end position="27"/>
    </location>
</feature>
<feature type="chain" id="PRO_5015324787" description="Glycoprotein" evidence="3">
    <location>
        <begin position="28"/>
        <end position="760"/>
    </location>
</feature>
<feature type="compositionally biased region" description="Acidic residues" evidence="1">
    <location>
        <begin position="738"/>
        <end position="749"/>
    </location>
</feature>
<reference evidence="4 5" key="1">
    <citation type="submission" date="2018-03" db="EMBL/GenBank/DDBJ databases">
        <authorList>
            <person name="Keele B.F."/>
        </authorList>
    </citation>
    <scope>NUCLEOTIDE SEQUENCE [LARGE SCALE GENOMIC DNA]</scope>
    <source>
        <strain evidence="4 5">IB-3</strain>
    </source>
</reference>
<dbReference type="Proteomes" id="UP000244867">
    <property type="component" value="Unassembled WGS sequence"/>
</dbReference>
<name>A0A2R7YZ83_9ACTN</name>
<proteinExistence type="predicted"/>
<evidence type="ECO:0000256" key="3">
    <source>
        <dbReference type="SAM" id="SignalP"/>
    </source>
</evidence>
<dbReference type="EMBL" id="PYXZ01000003">
    <property type="protein sequence ID" value="PUA81199.1"/>
    <property type="molecule type" value="Genomic_DNA"/>
</dbReference>
<keyword evidence="3" id="KW-0732">Signal</keyword>
<keyword evidence="5" id="KW-1185">Reference proteome</keyword>
<evidence type="ECO:0000256" key="2">
    <source>
        <dbReference type="SAM" id="Phobius"/>
    </source>
</evidence>
<feature type="compositionally biased region" description="Low complexity" evidence="1">
    <location>
        <begin position="268"/>
        <end position="295"/>
    </location>
</feature>
<comment type="caution">
    <text evidence="4">The sequence shown here is derived from an EMBL/GenBank/DDBJ whole genome shotgun (WGS) entry which is preliminary data.</text>
</comment>
<gene>
    <name evidence="4" type="ORF">C7S10_09165</name>
</gene>
<keyword evidence="2" id="KW-1133">Transmembrane helix</keyword>
<evidence type="ECO:0000313" key="5">
    <source>
        <dbReference type="Proteomes" id="UP000244867"/>
    </source>
</evidence>
<keyword evidence="2" id="KW-0472">Membrane</keyword>